<evidence type="ECO:0000313" key="5">
    <source>
        <dbReference type="Proteomes" id="UP001159405"/>
    </source>
</evidence>
<feature type="chain" id="PRO_5046102741" description="PTTG1IP" evidence="3">
    <location>
        <begin position="25"/>
        <end position="162"/>
    </location>
</feature>
<evidence type="ECO:0008006" key="6">
    <source>
        <dbReference type="Google" id="ProtNLM"/>
    </source>
</evidence>
<comment type="caution">
    <text evidence="4">The sequence shown here is derived from an EMBL/GenBank/DDBJ whole genome shotgun (WGS) entry which is preliminary data.</text>
</comment>
<feature type="compositionally biased region" description="Basic and acidic residues" evidence="1">
    <location>
        <begin position="138"/>
        <end position="155"/>
    </location>
</feature>
<proteinExistence type="predicted"/>
<evidence type="ECO:0000256" key="2">
    <source>
        <dbReference type="SAM" id="Phobius"/>
    </source>
</evidence>
<dbReference type="PANTHER" id="PTHR15191:SF3">
    <property type="entry name" value="PITUITARY TUMOR-TRANSFORMING GENE PROTEIN-BINDING FACTOR"/>
    <property type="match status" value="1"/>
</dbReference>
<evidence type="ECO:0000256" key="1">
    <source>
        <dbReference type="SAM" id="MobiDB-lite"/>
    </source>
</evidence>
<reference evidence="4 5" key="1">
    <citation type="submission" date="2022-05" db="EMBL/GenBank/DDBJ databases">
        <authorList>
            <consortium name="Genoscope - CEA"/>
            <person name="William W."/>
        </authorList>
    </citation>
    <scope>NUCLEOTIDE SEQUENCE [LARGE SCALE GENOMIC DNA]</scope>
</reference>
<keyword evidence="3" id="KW-0732">Signal</keyword>
<gene>
    <name evidence="4" type="ORF">PLOB_00044168</name>
</gene>
<feature type="compositionally biased region" description="Basic and acidic residues" evidence="1">
    <location>
        <begin position="119"/>
        <end position="128"/>
    </location>
</feature>
<keyword evidence="2" id="KW-0472">Membrane</keyword>
<keyword evidence="2" id="KW-1133">Transmembrane helix</keyword>
<name>A0ABN8PK38_9CNID</name>
<protein>
    <recommendedName>
        <fullName evidence="6">PTTG1IP</fullName>
    </recommendedName>
</protein>
<dbReference type="Proteomes" id="UP001159405">
    <property type="component" value="Unassembled WGS sequence"/>
</dbReference>
<dbReference type="InterPro" id="IPR052304">
    <property type="entry name" value="PTTG1IP"/>
</dbReference>
<evidence type="ECO:0000256" key="3">
    <source>
        <dbReference type="SAM" id="SignalP"/>
    </source>
</evidence>
<keyword evidence="5" id="KW-1185">Reference proteome</keyword>
<feature type="signal peptide" evidence="3">
    <location>
        <begin position="1"/>
        <end position="24"/>
    </location>
</feature>
<feature type="transmembrane region" description="Helical" evidence="2">
    <location>
        <begin position="87"/>
        <end position="111"/>
    </location>
</feature>
<accession>A0ABN8PK38</accession>
<keyword evidence="2" id="KW-0812">Transmembrane</keyword>
<organism evidence="4 5">
    <name type="scientific">Porites lobata</name>
    <dbReference type="NCBI Taxonomy" id="104759"/>
    <lineage>
        <taxon>Eukaryota</taxon>
        <taxon>Metazoa</taxon>
        <taxon>Cnidaria</taxon>
        <taxon>Anthozoa</taxon>
        <taxon>Hexacorallia</taxon>
        <taxon>Scleractinia</taxon>
        <taxon>Fungiina</taxon>
        <taxon>Poritidae</taxon>
        <taxon>Porites</taxon>
    </lineage>
</organism>
<dbReference type="PANTHER" id="PTHR15191">
    <property type="entry name" value="PROTEIN CBG20567"/>
    <property type="match status" value="1"/>
</dbReference>
<evidence type="ECO:0000313" key="4">
    <source>
        <dbReference type="EMBL" id="CAH3144856.1"/>
    </source>
</evidence>
<sequence length="162" mass="18828">MFSPRYSTILAFLTTLYSVQLSHRCVVADKCTIYSGGSCKNCVEQPGCAYCEKNKTCMEFNLVEDTLNKACEDQEWKYKQCVVTGKILLIALPVTGFVVLVALICFVYCCCCRRKRNSSKDEKEDAKLRKQRKVLKERHKEREKERREKRDEIRKKYGLTTA</sequence>
<dbReference type="EMBL" id="CALNXK010000074">
    <property type="protein sequence ID" value="CAH3144856.1"/>
    <property type="molecule type" value="Genomic_DNA"/>
</dbReference>
<feature type="region of interest" description="Disordered" evidence="1">
    <location>
        <begin position="119"/>
        <end position="162"/>
    </location>
</feature>